<evidence type="ECO:0000313" key="2">
    <source>
        <dbReference type="Proteomes" id="UP000494165"/>
    </source>
</evidence>
<dbReference type="AlphaFoldDB" id="A0A8S1D255"/>
<dbReference type="Proteomes" id="UP000494165">
    <property type="component" value="Unassembled WGS sequence"/>
</dbReference>
<protein>
    <submittedName>
        <fullName evidence="1">Uncharacterized protein</fullName>
    </submittedName>
</protein>
<name>A0A8S1D255_9INSE</name>
<comment type="caution">
    <text evidence="1">The sequence shown here is derived from an EMBL/GenBank/DDBJ whole genome shotgun (WGS) entry which is preliminary data.</text>
</comment>
<accession>A0A8S1D255</accession>
<organism evidence="1 2">
    <name type="scientific">Cloeon dipterum</name>
    <dbReference type="NCBI Taxonomy" id="197152"/>
    <lineage>
        <taxon>Eukaryota</taxon>
        <taxon>Metazoa</taxon>
        <taxon>Ecdysozoa</taxon>
        <taxon>Arthropoda</taxon>
        <taxon>Hexapoda</taxon>
        <taxon>Insecta</taxon>
        <taxon>Pterygota</taxon>
        <taxon>Palaeoptera</taxon>
        <taxon>Ephemeroptera</taxon>
        <taxon>Pisciforma</taxon>
        <taxon>Baetidae</taxon>
        <taxon>Cloeon</taxon>
    </lineage>
</organism>
<reference evidence="1 2" key="1">
    <citation type="submission" date="2020-04" db="EMBL/GenBank/DDBJ databases">
        <authorList>
            <person name="Alioto T."/>
            <person name="Alioto T."/>
            <person name="Gomez Garrido J."/>
        </authorList>
    </citation>
    <scope>NUCLEOTIDE SEQUENCE [LARGE SCALE GENOMIC DNA]</scope>
</reference>
<evidence type="ECO:0000313" key="1">
    <source>
        <dbReference type="EMBL" id="CAB3374435.1"/>
    </source>
</evidence>
<proteinExistence type="predicted"/>
<gene>
    <name evidence="1" type="ORF">CLODIP_2_CD16275</name>
</gene>
<keyword evidence="2" id="KW-1185">Reference proteome</keyword>
<dbReference type="EMBL" id="CADEPI010000098">
    <property type="protein sequence ID" value="CAB3374435.1"/>
    <property type="molecule type" value="Genomic_DNA"/>
</dbReference>
<sequence length="89" mass="10768">MEDRSRVRDRQLQPYLDVRTHNLVDLNQVCSRYLAQGERTIEMREYVFFHQLDTLLPFEWQFLKTLHDFCELRFQNIRTAPPVVPNGDT</sequence>